<gene>
    <name evidence="2" type="ORF">Purlil1_13162</name>
</gene>
<evidence type="ECO:0000256" key="1">
    <source>
        <dbReference type="SAM" id="MobiDB-lite"/>
    </source>
</evidence>
<feature type="region of interest" description="Disordered" evidence="1">
    <location>
        <begin position="143"/>
        <end position="168"/>
    </location>
</feature>
<dbReference type="Proteomes" id="UP001287286">
    <property type="component" value="Unassembled WGS sequence"/>
</dbReference>
<feature type="compositionally biased region" description="Polar residues" evidence="1">
    <location>
        <begin position="144"/>
        <end position="154"/>
    </location>
</feature>
<sequence>MQSSESTELQYFDRLLQLAERVKILGAFKPGEKQRVKETNEILENIPNNTRHKTYKLFLYNVLRDAGPGPVALCAAALGQVRITKLKDSARDKLREKIKGSRSSSINHPVVCALSVELGIPASVDELSPLSLLSPAIQPDDIQIRSQHGPSQDAQRPAKRRQMSGNCTIQPSDLANRLISERPSSERNEAQEDVVEHVPLQGLANVFASDMCDAIRRIHSQNDAAIIPKAAVMMQFPKFSLFDCVMMLEVYEMEVERLVKDLFGIEVVSVMGIRHLILGNGVKLTSNTSNPEFTLKGVRDEAILHVLGREIYEAIMASRMRKRELEEDIDCATECVSMIFTSKCGEAAYINVCLELEGGLRIRDKLRSGK</sequence>
<reference evidence="2 3" key="1">
    <citation type="journal article" date="2024" name="Microbiol. Resour. Announc.">
        <title>Genome annotations for the ascomycete fungi Trichoderma harzianum, Trichoderma aggressivum, and Purpureocillium lilacinum.</title>
        <authorList>
            <person name="Beijen E.P.W."/>
            <person name="Ohm R.A."/>
        </authorList>
    </citation>
    <scope>NUCLEOTIDE SEQUENCE [LARGE SCALE GENOMIC DNA]</scope>
    <source>
        <strain evidence="2 3">CBS 150709</strain>
    </source>
</reference>
<comment type="caution">
    <text evidence="2">The sequence shown here is derived from an EMBL/GenBank/DDBJ whole genome shotgun (WGS) entry which is preliminary data.</text>
</comment>
<dbReference type="EMBL" id="JAWRVI010000174">
    <property type="protein sequence ID" value="KAK4073060.1"/>
    <property type="molecule type" value="Genomic_DNA"/>
</dbReference>
<proteinExistence type="predicted"/>
<name>A0ABR0BET2_PURLI</name>
<keyword evidence="3" id="KW-1185">Reference proteome</keyword>
<organism evidence="2 3">
    <name type="scientific">Purpureocillium lilacinum</name>
    <name type="common">Paecilomyces lilacinus</name>
    <dbReference type="NCBI Taxonomy" id="33203"/>
    <lineage>
        <taxon>Eukaryota</taxon>
        <taxon>Fungi</taxon>
        <taxon>Dikarya</taxon>
        <taxon>Ascomycota</taxon>
        <taxon>Pezizomycotina</taxon>
        <taxon>Sordariomycetes</taxon>
        <taxon>Hypocreomycetidae</taxon>
        <taxon>Hypocreales</taxon>
        <taxon>Ophiocordycipitaceae</taxon>
        <taxon>Purpureocillium</taxon>
    </lineage>
</organism>
<protein>
    <submittedName>
        <fullName evidence="2">Uncharacterized protein</fullName>
    </submittedName>
</protein>
<evidence type="ECO:0000313" key="2">
    <source>
        <dbReference type="EMBL" id="KAK4073060.1"/>
    </source>
</evidence>
<evidence type="ECO:0000313" key="3">
    <source>
        <dbReference type="Proteomes" id="UP001287286"/>
    </source>
</evidence>
<accession>A0ABR0BET2</accession>